<dbReference type="Gene3D" id="1.10.3210.10">
    <property type="entry name" value="Hypothetical protein af1432"/>
    <property type="match status" value="1"/>
</dbReference>
<sequence>MQIEAAQKYILSKLEQELAPNLYYHGIHHTLDVVNVALQIAEEENVKDSEFLALLKTAATYHDSGFLMAYSGHEAEGCGIVRDVLPGFGYSQGHIEIICGMIMSTKVPQSAATDLEKILCDADLDYLGRDDFKSIGETLYAELSARSLIGNRQDWNQLQIRFLESHQYHTKRSRLLREPQKQAHLNELRETV</sequence>
<dbReference type="EMBL" id="QNUL01000001">
    <property type="protein sequence ID" value="REA64515.1"/>
    <property type="molecule type" value="Genomic_DNA"/>
</dbReference>
<keyword evidence="2" id="KW-0378">Hydrolase</keyword>
<evidence type="ECO:0000313" key="2">
    <source>
        <dbReference type="EMBL" id="REA64515.1"/>
    </source>
</evidence>
<dbReference type="GO" id="GO:0016787">
    <property type="term" value="F:hydrolase activity"/>
    <property type="evidence" value="ECO:0007669"/>
    <property type="project" value="UniProtKB-KW"/>
</dbReference>
<dbReference type="OrthoDB" id="5728337at2"/>
<evidence type="ECO:0000259" key="1">
    <source>
        <dbReference type="Pfam" id="PF01966"/>
    </source>
</evidence>
<reference evidence="2 3" key="1">
    <citation type="submission" date="2018-07" db="EMBL/GenBank/DDBJ databases">
        <title>Dyadobacter roseus sp. nov., isolated from rose rhizosphere soil.</title>
        <authorList>
            <person name="Chen L."/>
        </authorList>
    </citation>
    <scope>NUCLEOTIDE SEQUENCE [LARGE SCALE GENOMIC DNA]</scope>
    <source>
        <strain evidence="2 3">RS19</strain>
    </source>
</reference>
<accession>A0A3D8YIF0</accession>
<dbReference type="Pfam" id="PF01966">
    <property type="entry name" value="HD"/>
    <property type="match status" value="1"/>
</dbReference>
<protein>
    <submittedName>
        <fullName evidence="2">Phosphohydrolase</fullName>
    </submittedName>
</protein>
<dbReference type="SUPFAM" id="SSF109604">
    <property type="entry name" value="HD-domain/PDEase-like"/>
    <property type="match status" value="1"/>
</dbReference>
<organism evidence="2 3">
    <name type="scientific">Dyadobacter luteus</name>
    <dbReference type="NCBI Taxonomy" id="2259619"/>
    <lineage>
        <taxon>Bacteria</taxon>
        <taxon>Pseudomonadati</taxon>
        <taxon>Bacteroidota</taxon>
        <taxon>Cytophagia</taxon>
        <taxon>Cytophagales</taxon>
        <taxon>Spirosomataceae</taxon>
        <taxon>Dyadobacter</taxon>
    </lineage>
</organism>
<evidence type="ECO:0000313" key="3">
    <source>
        <dbReference type="Proteomes" id="UP000256373"/>
    </source>
</evidence>
<gene>
    <name evidence="2" type="ORF">DSL64_00610</name>
</gene>
<dbReference type="CDD" id="cd00077">
    <property type="entry name" value="HDc"/>
    <property type="match status" value="1"/>
</dbReference>
<dbReference type="InterPro" id="IPR006674">
    <property type="entry name" value="HD_domain"/>
</dbReference>
<comment type="caution">
    <text evidence="2">The sequence shown here is derived from an EMBL/GenBank/DDBJ whole genome shotgun (WGS) entry which is preliminary data.</text>
</comment>
<name>A0A3D8YIF0_9BACT</name>
<keyword evidence="3" id="KW-1185">Reference proteome</keyword>
<feature type="domain" description="HD" evidence="1">
    <location>
        <begin position="27"/>
        <end position="123"/>
    </location>
</feature>
<dbReference type="AlphaFoldDB" id="A0A3D8YIF0"/>
<proteinExistence type="predicted"/>
<dbReference type="Proteomes" id="UP000256373">
    <property type="component" value="Unassembled WGS sequence"/>
</dbReference>
<dbReference type="InterPro" id="IPR003607">
    <property type="entry name" value="HD/PDEase_dom"/>
</dbReference>